<dbReference type="SUPFAM" id="SSF49265">
    <property type="entry name" value="Fibronectin type III"/>
    <property type="match status" value="3"/>
</dbReference>
<evidence type="ECO:0000256" key="1">
    <source>
        <dbReference type="ARBA" id="ARBA00022737"/>
    </source>
</evidence>
<dbReference type="NCBIfam" id="TIGR01643">
    <property type="entry name" value="YD_repeat_2x"/>
    <property type="match status" value="1"/>
</dbReference>
<sequence length="3155" mass="339290">PYGILSDLSVYGRDGENGVTTLTLAPGVELRFNSNTRLDIGRSSGDPGALIARGRTDAPIRFTADSTGPQPGHWQGIAFNATSHESSLIEHGIVEYGGRNNRGNILIHSSSPAIRFSTIRNSVFNGISLSGAKSSDAVIACNTFRENRVGIYAQSAARPEISANNFINNFDFGLHNATGQILVAEGNWWGHVEGPDQGGDRVSGNVAFSPWLGSPADCTPPIADNEPPFVPHDPFPAHGAENLRFPDKRITLSWKGGDPNPSDTLTYTLFLGRDADSLNLVAEDLEQTSWSLSVEPDTTYFWRVKARDSHGAETSGPVWRFTTSGPQADLVVSHLAWDPPSGMEAGQVVNFTATIKNQGAGPASVFNVGFFVNGRRISLPRLQGLAAGASAQVSATWTAQKGPAEIEVKSDVHNHVPEDDESNNNYLVSLGEIPDTTPPEMTSSNPAHGAIIHEVSRIDIYLTDRHGGSVDNAATLETLSLTREGLVIPGTRGVSANRFYFTPSSLPLEPGLYLMTFTAFDTAGNSKAYEIAFTIKTDKPAPPVITGSEVYSGPIQPRPADNRSNTTYITLTGEREENTGIRILRNNSTGYVSQVASGSDTWSSSIYLYQGNNVLEVRAQSPAGVLSDPVWVDIFLDSLPPGVSRVHPPNNSFLDTPPQVCELSVHEQGSGFDSETSTLKLLDQNNGLVDGSADWIGKENLFRFTPSAPLSDGTYALEAYLVDRMGNASIHKYTFTVDTQAPPPPLIYEVSSPTHAVTQLLRGEKEAFAALYMNGEELTRYTAATGWEHRVRLEPGENIFIFTAKDRAGNVSEESRVRIVWDDIPPLPVNNLSASGEGNGTTVFLNWAGYDEALHGDIEKYLIFYETEPFTSISGLSPRGEVPAGIFTHAVQNLIHGTPYWFAVVAVDEAGQFRSGVSPVAARPLNANAPREVNNLAVYSHADRLVFTWEAPADQQGDFMGYKINFDRAQPPELLGPDALLWEKSGLAPASAHTFKIQGYNSRGIESFGLSEKACTWLLNPSAIRFEVLPEGARLSWDSSEPSECLRHYALYLSSEGPFDSTEGMAPFSEVKENKALLSGLANHETVHVALVAVNISGGHNPYVQSLALTPRPDETGPVISDVKFGSDLLEEGDALSRSGLLSLKAEDVSGVSRVAFYLNGVLRHTAFGAPYGWQVDIHGLEEGSHVLKIVAWDSFGNSTSLVKNIRVELALPAAPVFTKPANGWITHAPLVLFGGRSEPDTRVQLYLGETPFGDLLDVDRRGAFSAGLTLTPGVHLVRAAALNAAGRGPLSAALQVEVDTSLPSAPVNLKAEALEAGVMRLSWSAGPGDPPSGFNLYRSATPFTELAQAQKVNTKIIGGLGHRDMPAQDGAWFYRGTALNKAGNESAPSEPASGISDSKGPRARVSYAPEGPVHPHTQAMGQGRVGVRVEVNEPLMAPPFFSITPEGGHPLPVDLTKTGELLYEGYFDIEGSTPSGRAWAVFSARDLAGNRGTEIDEGPSFDIDAKGPSLIKLDLNPQSPIHNNESPLGVRFRAALDRKTTEGVLPDFAFVLSGAGRQPEAISSIVKGTAAPDEAEVWEGAFDLPLDAGFDGPELLSFTFSSTCLLGNEGRRITAPNRFQVYAGDLPPLSPPSGLGAKALPAGAVALSWHAVEHSSGYRIYRQDGENGDFHLLTELDSGDAEAFEDRVTHDGLYVYAITSLRKENGEVAESVFSASASVKALVTLPPAPKNLRLRLIPPGIEASWEGPGEGRDYTHRLYRSDAGEIHSVDGLTPLEARFNGNKALDSRPSPTEHAYVLTRVDPAGNESLPSNSVYLNVHLLPADHFLVSRRQGKNPELSWTHPGGSRLEGFLLSMGAPGSLVSVTESPIRVYGMEDTGFGGEERAYRLVAVDSHGEPSPARELLLPHLSISLAEGPPLRRGVMNHLFFDVKNHGNTDLEGLRVSLRLHDRDHGSEPFGLKAGEGQRVAVVVPGYGALKDREPLSFYVEQSPEPGLRARIGAEGEVLVQEGMLALTLRSEEMIRGGAGLVSFVLENTGEGEIELVTAKNFGNRPSEDIRFSLLDGDGNLLASIPFMQFTGEAVQTLANGTSLVRLGPGAVFTSAAVEIPVPGAAPERAVLKLEFDRIYHGFQSKDPLVLRGFAGTREVGLKETDYAAEILEASPSVAYGQDVRIRGRVFVKEDGKSLPHAPFNLVLMQNGFERKIALVSGSDGEFSYTFRPTAKESGVYQVAALHPDILDRPVQAEFTIARVGLHPSRIRLSLPKNYEKTLPISLEVAEGLVVNNLRLVKEDWDQPANAFEEGVFWDAGPAITRLEGGKKAGIPLKIHSDNRAADHGSLVLRLVSDEVTGLQPLGFVHLDISFTEAKPHLFYPNYKETGLVPGESLSEVLTFKNQGLADVEGLTFSLKPEGGKPLPDWVLLNRSKTPSVLGVGESLELPLTLAPPLRANEGLYSFIVAVDADNHESLEIPVFVTLTTRGRGHALFKVKNIYTGSQSADGRPIQGLGEASITLQNEKNLNIHFEKKSDDLGEALFTDLPAGSYKYRVRAPGHQEKTGRLWIRAGVTASEALFLEYNFVTVEWRVQETTIEDRYDIVLTLTYETDVPAPVVICDPTSVSLPDLKAGDVMTGEISCINHGLIRADNLRMNLPEDDAFIRYQLLAEPPESLGAKERISIPYRLVALRSLNTADEVESGGSGGGYGACGYTHYSGVAANGCPYSGSSPHCFSRPVRGSGSGGTSSGGGGGWWWGGGTGGSSSGPGGGSWTGSGTSIATQEGVCVPLPGGGGPGGGGPGGGGPGGGGPGGGGPGGGGPGGGCGDESSGSKGTAEPECGDCERMEADICGGYRCVPVGSSILPFTGEFVDGDTDLWVRAQGGRLGLVRNYSYGSWDFNIHSRIWPVFEGSEAEDTKDPARLFFNGYAYEKSGSATYTRGNYRILIHERDSSGRPSAYRYESSSGAWELFEKPLSDKSFGLSSWGNIHGVTARLVYNGEGQPSTLQDRHGEAMLFFTHDAAGRLTQAKDGADRRVNYVWSGELLTEVKDPMGESTLYAYDGWGRIHKITDPSGHTRTMAYDNNGRVHSVLDEKNQGHTFAYSYDALRQEYYSRTEDPDGSIREIWYDRNGRIKKTAVNGEEEKRYVRDGRVTTEIKGGARTKK</sequence>
<organism evidence="4 5">
    <name type="scientific">Desulfobotulus alkaliphilus</name>
    <dbReference type="NCBI Taxonomy" id="622671"/>
    <lineage>
        <taxon>Bacteria</taxon>
        <taxon>Pseudomonadati</taxon>
        <taxon>Thermodesulfobacteriota</taxon>
        <taxon>Desulfobacteria</taxon>
        <taxon>Desulfobacterales</taxon>
        <taxon>Desulfobacteraceae</taxon>
        <taxon>Desulfobotulus</taxon>
    </lineage>
</organism>
<dbReference type="InterPro" id="IPR036116">
    <property type="entry name" value="FN3_sf"/>
</dbReference>
<dbReference type="Proteomes" id="UP000318307">
    <property type="component" value="Unassembled WGS sequence"/>
</dbReference>
<dbReference type="SMART" id="SM00060">
    <property type="entry name" value="FN3"/>
    <property type="match status" value="6"/>
</dbReference>
<keyword evidence="5" id="KW-1185">Reference proteome</keyword>
<dbReference type="Pfam" id="PF05048">
    <property type="entry name" value="NosD"/>
    <property type="match status" value="1"/>
</dbReference>
<dbReference type="PROSITE" id="PS50853">
    <property type="entry name" value="FN3"/>
    <property type="match status" value="2"/>
</dbReference>
<feature type="compositionally biased region" description="Gly residues" evidence="2">
    <location>
        <begin position="2782"/>
        <end position="2817"/>
    </location>
</feature>
<evidence type="ECO:0000313" key="5">
    <source>
        <dbReference type="Proteomes" id="UP000318307"/>
    </source>
</evidence>
<dbReference type="SUPFAM" id="SSF51126">
    <property type="entry name" value="Pectin lyase-like"/>
    <property type="match status" value="1"/>
</dbReference>
<dbReference type="InterPro" id="IPR012334">
    <property type="entry name" value="Pectin_lyas_fold"/>
</dbReference>
<dbReference type="Gene3D" id="2.160.20.10">
    <property type="entry name" value="Single-stranded right-handed beta-helix, Pectin lyase-like"/>
    <property type="match status" value="1"/>
</dbReference>
<protein>
    <submittedName>
        <fullName evidence="4">YD repeat-containing protein</fullName>
    </submittedName>
</protein>
<dbReference type="Gene3D" id="2.180.10.10">
    <property type="entry name" value="RHS repeat-associated core"/>
    <property type="match status" value="1"/>
</dbReference>
<feature type="non-terminal residue" evidence="4">
    <location>
        <position position="1"/>
    </location>
</feature>
<dbReference type="Gene3D" id="2.60.40.10">
    <property type="entry name" value="Immunoglobulins"/>
    <property type="match status" value="7"/>
</dbReference>
<feature type="non-terminal residue" evidence="4">
    <location>
        <position position="3155"/>
    </location>
</feature>
<evidence type="ECO:0000256" key="2">
    <source>
        <dbReference type="SAM" id="MobiDB-lite"/>
    </source>
</evidence>
<dbReference type="InterPro" id="IPR006530">
    <property type="entry name" value="YD"/>
</dbReference>
<feature type="region of interest" description="Disordered" evidence="2">
    <location>
        <begin position="2730"/>
        <end position="2830"/>
    </location>
</feature>
<proteinExistence type="predicted"/>
<dbReference type="Pfam" id="PF17957">
    <property type="entry name" value="Big_7"/>
    <property type="match status" value="1"/>
</dbReference>
<evidence type="ECO:0000313" key="4">
    <source>
        <dbReference type="EMBL" id="TWI65543.1"/>
    </source>
</evidence>
<dbReference type="CDD" id="cd00063">
    <property type="entry name" value="FN3"/>
    <property type="match status" value="1"/>
</dbReference>
<dbReference type="RefSeq" id="WP_222427665.1">
    <property type="nucleotide sequence ID" value="NZ_VLLC01000036.1"/>
</dbReference>
<dbReference type="InterPro" id="IPR007742">
    <property type="entry name" value="NosD_dom"/>
</dbReference>
<dbReference type="Pfam" id="PF07705">
    <property type="entry name" value="CARDB"/>
    <property type="match status" value="1"/>
</dbReference>
<dbReference type="InterPro" id="IPR003961">
    <property type="entry name" value="FN3_dom"/>
</dbReference>
<evidence type="ECO:0000259" key="3">
    <source>
        <dbReference type="PROSITE" id="PS50853"/>
    </source>
</evidence>
<dbReference type="InterPro" id="IPR011635">
    <property type="entry name" value="CARDB"/>
</dbReference>
<feature type="region of interest" description="Disordered" evidence="2">
    <location>
        <begin position="1384"/>
        <end position="1404"/>
    </location>
</feature>
<dbReference type="InterPro" id="IPR056823">
    <property type="entry name" value="TEN-like_YD-shell"/>
</dbReference>
<comment type="caution">
    <text evidence="4">The sequence shown here is derived from an EMBL/GenBank/DDBJ whole genome shotgun (WGS) entry which is preliminary data.</text>
</comment>
<keyword evidence="1" id="KW-0677">Repeat</keyword>
<dbReference type="InterPro" id="IPR013783">
    <property type="entry name" value="Ig-like_fold"/>
</dbReference>
<dbReference type="InterPro" id="IPR011050">
    <property type="entry name" value="Pectin_lyase_fold/virulence"/>
</dbReference>
<reference evidence="4 5" key="1">
    <citation type="submission" date="2019-07" db="EMBL/GenBank/DDBJ databases">
        <title>Genome sequencing of 100 strains of the haloalkaliphilic chemolithoautotrophic sulfur-oxidizing bacterium Thioalkalivibrio.</title>
        <authorList>
            <person name="Muyzer G."/>
        </authorList>
    </citation>
    <scope>NUCLEOTIDE SEQUENCE [LARGE SCALE GENOMIC DNA]</scope>
    <source>
        <strain evidence="4 5">ASO4-4</strain>
    </source>
</reference>
<accession>A0A562R9G7</accession>
<feature type="domain" description="Fibronectin type-III" evidence="3">
    <location>
        <begin position="825"/>
        <end position="930"/>
    </location>
</feature>
<gene>
    <name evidence="4" type="ORF">LZ24_03045</name>
</gene>
<dbReference type="EMBL" id="VLLC01000036">
    <property type="protein sequence ID" value="TWI65543.1"/>
    <property type="molecule type" value="Genomic_DNA"/>
</dbReference>
<feature type="domain" description="Fibronectin type-III" evidence="3">
    <location>
        <begin position="1020"/>
        <end position="1114"/>
    </location>
</feature>
<name>A0A562R9G7_9BACT</name>
<dbReference type="Pfam" id="PF25023">
    <property type="entry name" value="TEN_YD-shell"/>
    <property type="match status" value="1"/>
</dbReference>
<feature type="compositionally biased region" description="Gly residues" evidence="2">
    <location>
        <begin position="2733"/>
        <end position="2765"/>
    </location>
</feature>